<evidence type="ECO:0000313" key="11">
    <source>
        <dbReference type="Proteomes" id="UP001202328"/>
    </source>
</evidence>
<feature type="transmembrane region" description="Helical" evidence="8">
    <location>
        <begin position="237"/>
        <end position="259"/>
    </location>
</feature>
<dbReference type="PANTHER" id="PTHR24186:SF37">
    <property type="entry name" value="PGG DOMAIN-CONTAINING PROTEIN"/>
    <property type="match status" value="1"/>
</dbReference>
<evidence type="ECO:0000256" key="4">
    <source>
        <dbReference type="ARBA" id="ARBA00022989"/>
    </source>
</evidence>
<evidence type="ECO:0000313" key="10">
    <source>
        <dbReference type="EMBL" id="KAI3900021.1"/>
    </source>
</evidence>
<feature type="transmembrane region" description="Helical" evidence="8">
    <location>
        <begin position="419"/>
        <end position="441"/>
    </location>
</feature>
<dbReference type="Pfam" id="PF00023">
    <property type="entry name" value="Ank"/>
    <property type="match status" value="1"/>
</dbReference>
<comment type="caution">
    <text evidence="10">The sequence shown here is derived from an EMBL/GenBank/DDBJ whole genome shotgun (WGS) entry which is preliminary data.</text>
</comment>
<gene>
    <name evidence="10" type="ORF">MKW98_000921</name>
</gene>
<dbReference type="InterPro" id="IPR036770">
    <property type="entry name" value="Ankyrin_rpt-contain_sf"/>
</dbReference>
<accession>A0AAD4XCM5</accession>
<sequence>MKRLSEMWKQVKNIFSNEEEYSRLNYLEETFTSFYRTPLHIAVMSGDIKFATQILSQRPDLALKEDAQGYTPLHYASDRTNLQMVRLLLEAKPSACIVQDQNGRTPLHLAAMKNRVEIIKVLMEKGLPEAIHLNQNGETILHFCVKGNTNLKTLKLLARYLVPAQPPYPNYIDYKDNDGNTILHLAAEMGNMKITNYLLFNNNARIDINVVNNKGLRALNMLSQAERIDVEFGFYGLYRVNALLVVATLIAGIAFQAAINPPGGVWQDDAKVSSSTDPVTFANYLYSMYGSSLSGRLKVPNFSSKYEHYDDMYKFVSKLMRLKLSKHYHDMTLDGLMLEDSAFTDAVSNYSNSWNSSNGVSFPYLIRYAGYPILAYKYPTEYVIYMTTNGVAFLVSLTIIFLVVCGFTNGTSVTQVRILVVLMCISIGCIAFACLFVLHAMRPEFYIQEVDVYLVLQIFLGVCCLLGVVWFFIWTAWKIVKLRRRTRHHHVGVINYMKALFFCMDAKAAGKLFLFIFIYSAFRLDAYYNK</sequence>
<feature type="domain" description="PGG" evidence="9">
    <location>
        <begin position="368"/>
        <end position="435"/>
    </location>
</feature>
<feature type="repeat" description="ANK" evidence="7">
    <location>
        <begin position="68"/>
        <end position="90"/>
    </location>
</feature>
<dbReference type="PANTHER" id="PTHR24186">
    <property type="entry name" value="PROTEIN PHOSPHATASE 1 REGULATORY SUBUNIT"/>
    <property type="match status" value="1"/>
</dbReference>
<feature type="domain" description="PGG" evidence="9">
    <location>
        <begin position="240"/>
        <end position="286"/>
    </location>
</feature>
<dbReference type="AlphaFoldDB" id="A0AAD4XCM5"/>
<dbReference type="Pfam" id="PF13962">
    <property type="entry name" value="PGG"/>
    <property type="match status" value="2"/>
</dbReference>
<keyword evidence="4 8" id="KW-1133">Transmembrane helix</keyword>
<evidence type="ECO:0000256" key="5">
    <source>
        <dbReference type="ARBA" id="ARBA00023043"/>
    </source>
</evidence>
<dbReference type="PROSITE" id="PS50088">
    <property type="entry name" value="ANK_REPEAT"/>
    <property type="match status" value="4"/>
</dbReference>
<organism evidence="10 11">
    <name type="scientific">Papaver atlanticum</name>
    <dbReference type="NCBI Taxonomy" id="357466"/>
    <lineage>
        <taxon>Eukaryota</taxon>
        <taxon>Viridiplantae</taxon>
        <taxon>Streptophyta</taxon>
        <taxon>Embryophyta</taxon>
        <taxon>Tracheophyta</taxon>
        <taxon>Spermatophyta</taxon>
        <taxon>Magnoliopsida</taxon>
        <taxon>Ranunculales</taxon>
        <taxon>Papaveraceae</taxon>
        <taxon>Papaveroideae</taxon>
        <taxon>Papaver</taxon>
    </lineage>
</organism>
<dbReference type="InterPro" id="IPR002110">
    <property type="entry name" value="Ankyrin_rpt"/>
</dbReference>
<dbReference type="Pfam" id="PF12796">
    <property type="entry name" value="Ank_2"/>
    <property type="match status" value="2"/>
</dbReference>
<keyword evidence="2 8" id="KW-0812">Transmembrane</keyword>
<dbReference type="Proteomes" id="UP001202328">
    <property type="component" value="Unassembled WGS sequence"/>
</dbReference>
<evidence type="ECO:0000256" key="1">
    <source>
        <dbReference type="ARBA" id="ARBA00004141"/>
    </source>
</evidence>
<comment type="subcellular location">
    <subcellularLocation>
        <location evidence="1">Membrane</location>
        <topology evidence="1">Multi-pass membrane protein</topology>
    </subcellularLocation>
</comment>
<protein>
    <recommendedName>
        <fullName evidence="9">PGG domain-containing protein</fullName>
    </recommendedName>
</protein>
<dbReference type="InterPro" id="IPR026961">
    <property type="entry name" value="PGG_dom"/>
</dbReference>
<feature type="repeat" description="ANK" evidence="7">
    <location>
        <begin position="102"/>
        <end position="126"/>
    </location>
</feature>
<dbReference type="SUPFAM" id="SSF48403">
    <property type="entry name" value="Ankyrin repeat"/>
    <property type="match status" value="1"/>
</dbReference>
<evidence type="ECO:0000259" key="9">
    <source>
        <dbReference type="Pfam" id="PF13962"/>
    </source>
</evidence>
<feature type="transmembrane region" description="Helical" evidence="8">
    <location>
        <begin position="382"/>
        <end position="407"/>
    </location>
</feature>
<dbReference type="SMART" id="SM00248">
    <property type="entry name" value="ANK"/>
    <property type="match status" value="5"/>
</dbReference>
<evidence type="ECO:0000256" key="7">
    <source>
        <dbReference type="PROSITE-ProRule" id="PRU00023"/>
    </source>
</evidence>
<dbReference type="PROSITE" id="PS50297">
    <property type="entry name" value="ANK_REP_REGION"/>
    <property type="match status" value="3"/>
</dbReference>
<dbReference type="Gene3D" id="1.25.40.20">
    <property type="entry name" value="Ankyrin repeat-containing domain"/>
    <property type="match status" value="1"/>
</dbReference>
<reference evidence="10" key="1">
    <citation type="submission" date="2022-04" db="EMBL/GenBank/DDBJ databases">
        <title>A functionally conserved STORR gene fusion in Papaver species that diverged 16.8 million years ago.</title>
        <authorList>
            <person name="Catania T."/>
        </authorList>
    </citation>
    <scope>NUCLEOTIDE SEQUENCE</scope>
    <source>
        <strain evidence="10">S-188037</strain>
    </source>
</reference>
<feature type="transmembrane region" description="Helical" evidence="8">
    <location>
        <begin position="498"/>
        <end position="522"/>
    </location>
</feature>
<name>A0AAD4XCM5_9MAGN</name>
<keyword evidence="6 8" id="KW-0472">Membrane</keyword>
<proteinExistence type="predicted"/>
<evidence type="ECO:0000256" key="2">
    <source>
        <dbReference type="ARBA" id="ARBA00022692"/>
    </source>
</evidence>
<evidence type="ECO:0000256" key="8">
    <source>
        <dbReference type="SAM" id="Phobius"/>
    </source>
</evidence>
<keyword evidence="5 7" id="KW-0040">ANK repeat</keyword>
<dbReference type="GO" id="GO:0005886">
    <property type="term" value="C:plasma membrane"/>
    <property type="evidence" value="ECO:0007669"/>
    <property type="project" value="TreeGrafter"/>
</dbReference>
<feature type="repeat" description="ANK" evidence="7">
    <location>
        <begin position="34"/>
        <end position="66"/>
    </location>
</feature>
<feature type="transmembrane region" description="Helical" evidence="8">
    <location>
        <begin position="453"/>
        <end position="477"/>
    </location>
</feature>
<dbReference type="EMBL" id="JAJJMB010011750">
    <property type="protein sequence ID" value="KAI3900021.1"/>
    <property type="molecule type" value="Genomic_DNA"/>
</dbReference>
<keyword evidence="3" id="KW-0677">Repeat</keyword>
<keyword evidence="11" id="KW-1185">Reference proteome</keyword>
<evidence type="ECO:0000256" key="3">
    <source>
        <dbReference type="ARBA" id="ARBA00022737"/>
    </source>
</evidence>
<feature type="repeat" description="ANK" evidence="7">
    <location>
        <begin position="178"/>
        <end position="199"/>
    </location>
</feature>
<evidence type="ECO:0000256" key="6">
    <source>
        <dbReference type="ARBA" id="ARBA00023136"/>
    </source>
</evidence>